<evidence type="ECO:0000313" key="3">
    <source>
        <dbReference type="Proteomes" id="UP001178461"/>
    </source>
</evidence>
<keyword evidence="1" id="KW-1133">Transmembrane helix</keyword>
<keyword evidence="1" id="KW-0472">Membrane</keyword>
<accession>A0AA35PGY7</accession>
<keyword evidence="1" id="KW-0812">Transmembrane</keyword>
<gene>
    <name evidence="2" type="ORF">PODLI_1B015906</name>
</gene>
<reference evidence="2" key="1">
    <citation type="submission" date="2022-12" db="EMBL/GenBank/DDBJ databases">
        <authorList>
            <person name="Alioto T."/>
            <person name="Alioto T."/>
            <person name="Gomez Garrido J."/>
        </authorList>
    </citation>
    <scope>NUCLEOTIDE SEQUENCE</scope>
</reference>
<evidence type="ECO:0000256" key="1">
    <source>
        <dbReference type="SAM" id="Phobius"/>
    </source>
</evidence>
<organism evidence="2 3">
    <name type="scientific">Podarcis lilfordi</name>
    <name type="common">Lilford's wall lizard</name>
    <dbReference type="NCBI Taxonomy" id="74358"/>
    <lineage>
        <taxon>Eukaryota</taxon>
        <taxon>Metazoa</taxon>
        <taxon>Chordata</taxon>
        <taxon>Craniata</taxon>
        <taxon>Vertebrata</taxon>
        <taxon>Euteleostomi</taxon>
        <taxon>Lepidosauria</taxon>
        <taxon>Squamata</taxon>
        <taxon>Bifurcata</taxon>
        <taxon>Unidentata</taxon>
        <taxon>Episquamata</taxon>
        <taxon>Laterata</taxon>
        <taxon>Lacertibaenia</taxon>
        <taxon>Lacertidae</taxon>
        <taxon>Podarcis</taxon>
    </lineage>
</organism>
<protein>
    <submittedName>
        <fullName evidence="2">Uncharacterized protein</fullName>
    </submittedName>
</protein>
<name>A0AA35PGY7_9SAUR</name>
<keyword evidence="3" id="KW-1185">Reference proteome</keyword>
<dbReference type="AlphaFoldDB" id="A0AA35PGY7"/>
<dbReference type="Proteomes" id="UP001178461">
    <property type="component" value="Chromosome 9"/>
</dbReference>
<dbReference type="EMBL" id="OX395134">
    <property type="protein sequence ID" value="CAI5784327.1"/>
    <property type="molecule type" value="Genomic_DNA"/>
</dbReference>
<proteinExistence type="predicted"/>
<evidence type="ECO:0000313" key="2">
    <source>
        <dbReference type="EMBL" id="CAI5784327.1"/>
    </source>
</evidence>
<sequence length="73" mass="8100">MLTLRRACSVAAARQESPPPSKQLGHRLSPSCLASGWRSNFRGSCFNLLTFSVVIFCIFFISAISFFEKVKNA</sequence>
<feature type="transmembrane region" description="Helical" evidence="1">
    <location>
        <begin position="45"/>
        <end position="67"/>
    </location>
</feature>